<name>A0A943DN79_BACT4</name>
<comment type="caution">
    <text evidence="2">The sequence shown here is derived from an EMBL/GenBank/DDBJ whole genome shotgun (WGS) entry which is preliminary data.</text>
</comment>
<feature type="coiled-coil region" evidence="1">
    <location>
        <begin position="22"/>
        <end position="75"/>
    </location>
</feature>
<organism evidence="2 3">
    <name type="scientific">Bacteroides thetaiotaomicron</name>
    <dbReference type="NCBI Taxonomy" id="818"/>
    <lineage>
        <taxon>Bacteria</taxon>
        <taxon>Pseudomonadati</taxon>
        <taxon>Bacteroidota</taxon>
        <taxon>Bacteroidia</taxon>
        <taxon>Bacteroidales</taxon>
        <taxon>Bacteroidaceae</taxon>
        <taxon>Bacteroides</taxon>
    </lineage>
</organism>
<keyword evidence="1" id="KW-0175">Coiled coil</keyword>
<evidence type="ECO:0000313" key="2">
    <source>
        <dbReference type="EMBL" id="MBS5410722.1"/>
    </source>
</evidence>
<evidence type="ECO:0000313" key="3">
    <source>
        <dbReference type="Proteomes" id="UP000782901"/>
    </source>
</evidence>
<gene>
    <name evidence="2" type="ORF">KHY35_08400</name>
</gene>
<evidence type="ECO:0000256" key="1">
    <source>
        <dbReference type="SAM" id="Coils"/>
    </source>
</evidence>
<sequence length="76" mass="8886">MKVTIELTKRTDLEETINSNDIDTIKSLIERKEVSLKEAEENAAFYESICNEDFASNERQRANRLIRDIERLKLAI</sequence>
<reference evidence="2" key="1">
    <citation type="submission" date="2021-02" db="EMBL/GenBank/DDBJ databases">
        <title>Infant gut strain persistence is associated with maternal origin, phylogeny, and functional potential including surface adhesion and iron acquisition.</title>
        <authorList>
            <person name="Lou Y.C."/>
        </authorList>
    </citation>
    <scope>NUCLEOTIDE SEQUENCE</scope>
    <source>
        <strain evidence="2">L3_082_243G1_dasL3_082_243G1_maxbin2.maxbin.015s ta_sub</strain>
    </source>
</reference>
<accession>A0A943DN79</accession>
<dbReference type="EMBL" id="JAGZEE010000010">
    <property type="protein sequence ID" value="MBS5410722.1"/>
    <property type="molecule type" value="Genomic_DNA"/>
</dbReference>
<dbReference type="Proteomes" id="UP000782901">
    <property type="component" value="Unassembled WGS sequence"/>
</dbReference>
<dbReference type="AlphaFoldDB" id="A0A943DN79"/>
<proteinExistence type="predicted"/>
<protein>
    <submittedName>
        <fullName evidence="2">Uncharacterized protein</fullName>
    </submittedName>
</protein>